<dbReference type="Gene3D" id="1.25.40.120">
    <property type="entry name" value="Protein prenylyltransferase"/>
    <property type="match status" value="1"/>
</dbReference>
<gene>
    <name evidence="7" type="ORF">KSP40_PGU013889</name>
</gene>
<dbReference type="EMBL" id="JBBWWR010000005">
    <property type="protein sequence ID" value="KAK8966478.1"/>
    <property type="molecule type" value="Genomic_DNA"/>
</dbReference>
<evidence type="ECO:0000256" key="5">
    <source>
        <dbReference type="ARBA" id="ARBA00047658"/>
    </source>
</evidence>
<accession>A0ABR2MQM9</accession>
<evidence type="ECO:0000256" key="2">
    <source>
        <dbReference type="ARBA" id="ARBA00022602"/>
    </source>
</evidence>
<evidence type="ECO:0000313" key="8">
    <source>
        <dbReference type="Proteomes" id="UP001412067"/>
    </source>
</evidence>
<dbReference type="PROSITE" id="PS51147">
    <property type="entry name" value="PFTA"/>
    <property type="match status" value="3"/>
</dbReference>
<dbReference type="PANTHER" id="PTHR11129">
    <property type="entry name" value="PROTEIN FARNESYLTRANSFERASE ALPHA SUBUNIT/RAB GERANYLGERANYL TRANSFERASE ALPHA SUBUNIT"/>
    <property type="match status" value="1"/>
</dbReference>
<name>A0ABR2MQM9_9ASPA</name>
<proteinExistence type="inferred from homology"/>
<evidence type="ECO:0000256" key="3">
    <source>
        <dbReference type="ARBA" id="ARBA00022679"/>
    </source>
</evidence>
<dbReference type="Proteomes" id="UP001412067">
    <property type="component" value="Unassembled WGS sequence"/>
</dbReference>
<comment type="catalytic activity">
    <reaction evidence="5 6">
        <text>geranylgeranyl diphosphate + L-cysteinyl-[protein] = S-geranylgeranyl-L-cysteinyl-[protein] + diphosphate</text>
        <dbReference type="Rhea" id="RHEA:21240"/>
        <dbReference type="Rhea" id="RHEA-COMP:10131"/>
        <dbReference type="Rhea" id="RHEA-COMP:11537"/>
        <dbReference type="ChEBI" id="CHEBI:29950"/>
        <dbReference type="ChEBI" id="CHEBI:33019"/>
        <dbReference type="ChEBI" id="CHEBI:57533"/>
        <dbReference type="ChEBI" id="CHEBI:86021"/>
        <dbReference type="EC" id="2.5.1.60"/>
    </reaction>
</comment>
<keyword evidence="4" id="KW-0677">Repeat</keyword>
<dbReference type="EC" id="2.5.1.60" evidence="6"/>
<sequence>MALRQNPKSYGAWYHRKWILSQGLVDVDFDREFRMLDQLLKADSRNFHGWNYRRFVAKLKDVPEVEELEFTMDMINTNFSNYSSWHNRRY</sequence>
<keyword evidence="3 6" id="KW-0808">Transferase</keyword>
<comment type="function">
    <text evidence="6">Catalyzes the transfer of a geranyl-geranyl moiety from geranyl-geranyl pyrophosphate to cysteines occuring in specific C-terminal amino acid sequences.</text>
</comment>
<evidence type="ECO:0000256" key="1">
    <source>
        <dbReference type="ARBA" id="ARBA00006734"/>
    </source>
</evidence>
<dbReference type="InterPro" id="IPR002088">
    <property type="entry name" value="Prenyl_trans_a"/>
</dbReference>
<dbReference type="Pfam" id="PF01239">
    <property type="entry name" value="PPTA"/>
    <property type="match status" value="3"/>
</dbReference>
<evidence type="ECO:0000256" key="6">
    <source>
        <dbReference type="RuleBase" id="RU367120"/>
    </source>
</evidence>
<dbReference type="SUPFAM" id="SSF48439">
    <property type="entry name" value="Protein prenylyltransferase"/>
    <property type="match status" value="1"/>
</dbReference>
<comment type="caution">
    <text evidence="7">The sequence shown here is derived from an EMBL/GenBank/DDBJ whole genome shotgun (WGS) entry which is preliminary data.</text>
</comment>
<dbReference type="PANTHER" id="PTHR11129:SF2">
    <property type="entry name" value="GERANYLGERANYL TRANSFERASE TYPE-2 SUBUNIT ALPHA"/>
    <property type="match status" value="1"/>
</dbReference>
<comment type="similarity">
    <text evidence="1 6">Belongs to the protein prenyltransferase subunit alpha family.</text>
</comment>
<protein>
    <recommendedName>
        <fullName evidence="6">Geranylgeranyl transferase type-2 subunit alpha</fullName>
        <ecNumber evidence="6">2.5.1.60</ecNumber>
    </recommendedName>
    <alternativeName>
        <fullName evidence="6">Geranylgeranyl transferase type II subunit alpha</fullName>
    </alternativeName>
</protein>
<keyword evidence="2 6" id="KW-0637">Prenyltransferase</keyword>
<evidence type="ECO:0000256" key="4">
    <source>
        <dbReference type="ARBA" id="ARBA00022737"/>
    </source>
</evidence>
<evidence type="ECO:0000313" key="7">
    <source>
        <dbReference type="EMBL" id="KAK8966478.1"/>
    </source>
</evidence>
<organism evidence="7 8">
    <name type="scientific">Platanthera guangdongensis</name>
    <dbReference type="NCBI Taxonomy" id="2320717"/>
    <lineage>
        <taxon>Eukaryota</taxon>
        <taxon>Viridiplantae</taxon>
        <taxon>Streptophyta</taxon>
        <taxon>Embryophyta</taxon>
        <taxon>Tracheophyta</taxon>
        <taxon>Spermatophyta</taxon>
        <taxon>Magnoliopsida</taxon>
        <taxon>Liliopsida</taxon>
        <taxon>Asparagales</taxon>
        <taxon>Orchidaceae</taxon>
        <taxon>Orchidoideae</taxon>
        <taxon>Orchideae</taxon>
        <taxon>Orchidinae</taxon>
        <taxon>Platanthera</taxon>
    </lineage>
</organism>
<reference evidence="7 8" key="1">
    <citation type="journal article" date="2022" name="Nat. Plants">
        <title>Genomes of leafy and leafless Platanthera orchids illuminate the evolution of mycoheterotrophy.</title>
        <authorList>
            <person name="Li M.H."/>
            <person name="Liu K.W."/>
            <person name="Li Z."/>
            <person name="Lu H.C."/>
            <person name="Ye Q.L."/>
            <person name="Zhang D."/>
            <person name="Wang J.Y."/>
            <person name="Li Y.F."/>
            <person name="Zhong Z.M."/>
            <person name="Liu X."/>
            <person name="Yu X."/>
            <person name="Liu D.K."/>
            <person name="Tu X.D."/>
            <person name="Liu B."/>
            <person name="Hao Y."/>
            <person name="Liao X.Y."/>
            <person name="Jiang Y.T."/>
            <person name="Sun W.H."/>
            <person name="Chen J."/>
            <person name="Chen Y.Q."/>
            <person name="Ai Y."/>
            <person name="Zhai J.W."/>
            <person name="Wu S.S."/>
            <person name="Zhou Z."/>
            <person name="Hsiao Y.Y."/>
            <person name="Wu W.L."/>
            <person name="Chen Y.Y."/>
            <person name="Lin Y.F."/>
            <person name="Hsu J.L."/>
            <person name="Li C.Y."/>
            <person name="Wang Z.W."/>
            <person name="Zhao X."/>
            <person name="Zhong W.Y."/>
            <person name="Ma X.K."/>
            <person name="Ma L."/>
            <person name="Huang J."/>
            <person name="Chen G.Z."/>
            <person name="Huang M.Z."/>
            <person name="Huang L."/>
            <person name="Peng D.H."/>
            <person name="Luo Y.B."/>
            <person name="Zou S.Q."/>
            <person name="Chen S.P."/>
            <person name="Lan S."/>
            <person name="Tsai W.C."/>
            <person name="Van de Peer Y."/>
            <person name="Liu Z.J."/>
        </authorList>
    </citation>
    <scope>NUCLEOTIDE SEQUENCE [LARGE SCALE GENOMIC DNA]</scope>
    <source>
        <strain evidence="7">Lor288</strain>
    </source>
</reference>
<keyword evidence="8" id="KW-1185">Reference proteome</keyword>